<evidence type="ECO:0000313" key="2">
    <source>
        <dbReference type="Proteomes" id="UP000316256"/>
    </source>
</evidence>
<comment type="caution">
    <text evidence="1">The sequence shown here is derived from an EMBL/GenBank/DDBJ whole genome shotgun (WGS) entry which is preliminary data.</text>
</comment>
<dbReference type="RefSeq" id="WP_142101638.1">
    <property type="nucleotide sequence ID" value="NZ_VIGH01000008.1"/>
</dbReference>
<evidence type="ECO:0008006" key="3">
    <source>
        <dbReference type="Google" id="ProtNLM"/>
    </source>
</evidence>
<sequence length="242" mass="24255">MTDTAATAFGGAALADPRWLADRLADSRRAWASNDNRVAGTLWWYGTSSALLAAPVTDLLATGTAPDPRLGSLTCTVRPDGSVDTVRAGATVRGPGPLAAGLRESLGAIIGALAEPAGPSAGSLWAIAADSLANRALDAGTALGSATAGSALAAMLADLIGPPMPRPRFVDVGARGPAPAAADATPAVGSRRLVRRSSCCLIYLAPAVAAPGDAEAAERAKCVSCPRQRPEIRSARLAALLG</sequence>
<name>A0A541B1X8_9NOCA</name>
<reference evidence="1 2" key="1">
    <citation type="submission" date="2019-06" db="EMBL/GenBank/DDBJ databases">
        <title>Rhodococcus spaelei sp. nov., isolated from a cave.</title>
        <authorList>
            <person name="Lee S.D."/>
        </authorList>
    </citation>
    <scope>NUCLEOTIDE SEQUENCE [LARGE SCALE GENOMIC DNA]</scope>
    <source>
        <strain evidence="1 2">C9-5</strain>
    </source>
</reference>
<dbReference type="Proteomes" id="UP000316256">
    <property type="component" value="Unassembled WGS sequence"/>
</dbReference>
<dbReference type="AlphaFoldDB" id="A0A541B1X8"/>
<dbReference type="EMBL" id="VIGH01000008">
    <property type="protein sequence ID" value="TQF66332.1"/>
    <property type="molecule type" value="Genomic_DNA"/>
</dbReference>
<proteinExistence type="predicted"/>
<keyword evidence="2" id="KW-1185">Reference proteome</keyword>
<evidence type="ECO:0000313" key="1">
    <source>
        <dbReference type="EMBL" id="TQF66332.1"/>
    </source>
</evidence>
<accession>A0A541B1X8</accession>
<protein>
    <recommendedName>
        <fullName evidence="3">Ferric siderophore reductase C-terminal domain-containing protein</fullName>
    </recommendedName>
</protein>
<gene>
    <name evidence="1" type="ORF">FK531_17640</name>
</gene>
<organism evidence="1 2">
    <name type="scientific">Rhodococcus spelaei</name>
    <dbReference type="NCBI Taxonomy" id="2546320"/>
    <lineage>
        <taxon>Bacteria</taxon>
        <taxon>Bacillati</taxon>
        <taxon>Actinomycetota</taxon>
        <taxon>Actinomycetes</taxon>
        <taxon>Mycobacteriales</taxon>
        <taxon>Nocardiaceae</taxon>
        <taxon>Rhodococcus</taxon>
    </lineage>
</organism>
<dbReference type="OrthoDB" id="3290158at2"/>